<comment type="similarity">
    <text evidence="4 9">Belongs to the NAD(P)-dependent epimerase/dehydratase family.</text>
</comment>
<dbReference type="PANTHER" id="PTHR43725:SF47">
    <property type="entry name" value="UDP-GLUCOSE 4-EPIMERASE"/>
    <property type="match status" value="1"/>
</dbReference>
<dbReference type="EC" id="5.1.3.2" evidence="5 9"/>
<evidence type="ECO:0000256" key="5">
    <source>
        <dbReference type="ARBA" id="ARBA00013189"/>
    </source>
</evidence>
<dbReference type="UniPathway" id="UPA00214"/>
<dbReference type="NCBIfam" id="TIGR01179">
    <property type="entry name" value="galE"/>
    <property type="match status" value="1"/>
</dbReference>
<evidence type="ECO:0000256" key="8">
    <source>
        <dbReference type="ARBA" id="ARBA00023235"/>
    </source>
</evidence>
<evidence type="ECO:0000256" key="4">
    <source>
        <dbReference type="ARBA" id="ARBA00007637"/>
    </source>
</evidence>
<dbReference type="SUPFAM" id="SSF51735">
    <property type="entry name" value="NAD(P)-binding Rossmann-fold domains"/>
    <property type="match status" value="1"/>
</dbReference>
<organism evidence="11">
    <name type="scientific">uncultured Aureispira sp</name>
    <dbReference type="NCBI Taxonomy" id="1331704"/>
    <lineage>
        <taxon>Bacteria</taxon>
        <taxon>Pseudomonadati</taxon>
        <taxon>Bacteroidota</taxon>
        <taxon>Saprospiria</taxon>
        <taxon>Saprospirales</taxon>
        <taxon>Saprospiraceae</taxon>
        <taxon>Aureispira</taxon>
        <taxon>environmental samples</taxon>
    </lineage>
</organism>
<protein>
    <recommendedName>
        <fullName evidence="6 9">UDP-glucose 4-epimerase</fullName>
        <ecNumber evidence="5 9">5.1.3.2</ecNumber>
    </recommendedName>
</protein>
<dbReference type="EMBL" id="CACVAQ010000355">
    <property type="protein sequence ID" value="CAA6824932.1"/>
    <property type="molecule type" value="Genomic_DNA"/>
</dbReference>
<accession>A0A6S6TW73</accession>
<evidence type="ECO:0000313" key="11">
    <source>
        <dbReference type="EMBL" id="CAA6824932.1"/>
    </source>
</evidence>
<comment type="catalytic activity">
    <reaction evidence="1 9">
        <text>UDP-alpha-D-glucose = UDP-alpha-D-galactose</text>
        <dbReference type="Rhea" id="RHEA:22168"/>
        <dbReference type="ChEBI" id="CHEBI:58885"/>
        <dbReference type="ChEBI" id="CHEBI:66914"/>
        <dbReference type="EC" id="5.1.3.2"/>
    </reaction>
</comment>
<dbReference type="Gene3D" id="3.40.50.720">
    <property type="entry name" value="NAD(P)-binding Rossmann-like Domain"/>
    <property type="match status" value="1"/>
</dbReference>
<evidence type="ECO:0000256" key="6">
    <source>
        <dbReference type="ARBA" id="ARBA00018569"/>
    </source>
</evidence>
<keyword evidence="8 9" id="KW-0413">Isomerase</keyword>
<dbReference type="InterPro" id="IPR016040">
    <property type="entry name" value="NAD(P)-bd_dom"/>
</dbReference>
<comment type="pathway">
    <text evidence="3 9">Carbohydrate metabolism; galactose metabolism.</text>
</comment>
<dbReference type="Pfam" id="PF16363">
    <property type="entry name" value="GDP_Man_Dehyd"/>
    <property type="match status" value="1"/>
</dbReference>
<dbReference type="InterPro" id="IPR005886">
    <property type="entry name" value="UDP_G4E"/>
</dbReference>
<dbReference type="Gene3D" id="3.90.25.10">
    <property type="entry name" value="UDP-galactose 4-epimerase, domain 1"/>
    <property type="match status" value="1"/>
</dbReference>
<dbReference type="CDD" id="cd05247">
    <property type="entry name" value="UDP_G4E_1_SDR_e"/>
    <property type="match status" value="1"/>
</dbReference>
<name>A0A6S6TW73_9BACT</name>
<gene>
    <name evidence="11" type="ORF">HELGO_WM49512</name>
</gene>
<evidence type="ECO:0000256" key="2">
    <source>
        <dbReference type="ARBA" id="ARBA00001911"/>
    </source>
</evidence>
<evidence type="ECO:0000256" key="7">
    <source>
        <dbReference type="ARBA" id="ARBA00023027"/>
    </source>
</evidence>
<evidence type="ECO:0000256" key="3">
    <source>
        <dbReference type="ARBA" id="ARBA00004947"/>
    </source>
</evidence>
<feature type="domain" description="NAD(P)-binding" evidence="10">
    <location>
        <begin position="30"/>
        <end position="353"/>
    </location>
</feature>
<reference evidence="11" key="1">
    <citation type="submission" date="2020-01" db="EMBL/GenBank/DDBJ databases">
        <authorList>
            <person name="Meier V. D."/>
            <person name="Meier V D."/>
        </authorList>
    </citation>
    <scope>NUCLEOTIDE SEQUENCE</scope>
    <source>
        <strain evidence="11">HLG_WM_MAG_10</strain>
    </source>
</reference>
<dbReference type="AlphaFoldDB" id="A0A6S6TW73"/>
<comment type="cofactor">
    <cofactor evidence="2 9">
        <name>NAD(+)</name>
        <dbReference type="ChEBI" id="CHEBI:57540"/>
    </cofactor>
</comment>
<evidence type="ECO:0000256" key="9">
    <source>
        <dbReference type="RuleBase" id="RU366046"/>
    </source>
</evidence>
<comment type="subunit">
    <text evidence="9">Homodimer.</text>
</comment>
<feature type="non-terminal residue" evidence="11">
    <location>
        <position position="1"/>
    </location>
</feature>
<keyword evidence="9" id="KW-0119">Carbohydrate metabolism</keyword>
<evidence type="ECO:0000256" key="1">
    <source>
        <dbReference type="ARBA" id="ARBA00000083"/>
    </source>
</evidence>
<dbReference type="GO" id="GO:0006012">
    <property type="term" value="P:galactose metabolic process"/>
    <property type="evidence" value="ECO:0007669"/>
    <property type="project" value="UniProtKB-UniPathway"/>
</dbReference>
<dbReference type="GO" id="GO:0003978">
    <property type="term" value="F:UDP-glucose 4-epimerase activity"/>
    <property type="evidence" value="ECO:0007669"/>
    <property type="project" value="UniProtKB-UniRule"/>
</dbReference>
<sequence length="368" mass="40733">VFHEVMIIAYYSKYCFSLRQNNTLEMSKILVTGGCGYIGSHTIIDLVENGFEVISIDNNVRSNPEILNVVAKITGKKIKNYALDLCNLEAIQTVFEAHKDIAGIIHFAAYKSVPESVQEPLKYYQNNLNSLLNVLTCVHQFQIPNFIFSSSCSIYGNTSVLPVTEDTPMCRAESPYASTKQMAERIIEDFSVANPTVNSLLLRYFNPAGAHQSGLMGEIPQAGAYNVVPILMEALTGARGKFTVTGNDHDTRDGSCIRDYIHVMDVGNAHTKALQYLLNKKNTNNCEAFNVGIGAGISVLELIAAFDKATGQQLDYAIGPRRAGDVSSIYSDYSKAKRLLGWTPQYDVDDILSTAWQWFQTGYVFAKE</sequence>
<dbReference type="PANTHER" id="PTHR43725">
    <property type="entry name" value="UDP-GLUCOSE 4-EPIMERASE"/>
    <property type="match status" value="1"/>
</dbReference>
<dbReference type="InterPro" id="IPR036291">
    <property type="entry name" value="NAD(P)-bd_dom_sf"/>
</dbReference>
<evidence type="ECO:0000259" key="10">
    <source>
        <dbReference type="Pfam" id="PF16363"/>
    </source>
</evidence>
<keyword evidence="7 9" id="KW-0520">NAD</keyword>
<dbReference type="GO" id="GO:0005829">
    <property type="term" value="C:cytosol"/>
    <property type="evidence" value="ECO:0007669"/>
    <property type="project" value="TreeGrafter"/>
</dbReference>
<proteinExistence type="inferred from homology"/>